<dbReference type="Proteomes" id="UP000663929">
    <property type="component" value="Chromosome"/>
</dbReference>
<gene>
    <name evidence="1" type="ORF">J3U87_25415</name>
</gene>
<sequence>MGFFYEHARAVEQAVFHKTADLFNLKVDLIFYDTTAVSFRVDEEDVDFDERTSPGFLDRPEKQS</sequence>
<evidence type="ECO:0000313" key="2">
    <source>
        <dbReference type="Proteomes" id="UP000663929"/>
    </source>
</evidence>
<keyword evidence="2" id="KW-1185">Reference proteome</keyword>
<organism evidence="1 2">
    <name type="scientific">Sulfidibacter corallicola</name>
    <dbReference type="NCBI Taxonomy" id="2818388"/>
    <lineage>
        <taxon>Bacteria</taxon>
        <taxon>Pseudomonadati</taxon>
        <taxon>Acidobacteriota</taxon>
        <taxon>Holophagae</taxon>
        <taxon>Acanthopleuribacterales</taxon>
        <taxon>Acanthopleuribacteraceae</taxon>
        <taxon>Sulfidibacter</taxon>
    </lineage>
</organism>
<evidence type="ECO:0000313" key="1">
    <source>
        <dbReference type="EMBL" id="QTD48937.1"/>
    </source>
</evidence>
<dbReference type="RefSeq" id="WP_237378586.1">
    <property type="nucleotide sequence ID" value="NZ_CP071793.1"/>
</dbReference>
<reference evidence="1" key="1">
    <citation type="submission" date="2021-03" db="EMBL/GenBank/DDBJ databases">
        <title>Acanthopleuribacteraceae sp. M133.</title>
        <authorList>
            <person name="Wang G."/>
        </authorList>
    </citation>
    <scope>NUCLEOTIDE SEQUENCE</scope>
    <source>
        <strain evidence="1">M133</strain>
    </source>
</reference>
<name>A0A8A4THF8_SULCO</name>
<proteinExistence type="predicted"/>
<dbReference type="EMBL" id="CP071793">
    <property type="protein sequence ID" value="QTD48937.1"/>
    <property type="molecule type" value="Genomic_DNA"/>
</dbReference>
<dbReference type="AlphaFoldDB" id="A0A8A4THF8"/>
<dbReference type="KEGG" id="scor:J3U87_25415"/>
<protein>
    <submittedName>
        <fullName evidence="1">Uncharacterized protein</fullName>
    </submittedName>
</protein>
<accession>A0A8A4THF8</accession>